<keyword evidence="5" id="KW-1185">Reference proteome</keyword>
<feature type="compositionally biased region" description="Polar residues" evidence="2">
    <location>
        <begin position="189"/>
        <end position="199"/>
    </location>
</feature>
<feature type="region of interest" description="Disordered" evidence="2">
    <location>
        <begin position="1"/>
        <end position="35"/>
    </location>
</feature>
<protein>
    <recommendedName>
        <fullName evidence="3">Zn(2)-C6 fungal-type domain-containing protein</fullName>
    </recommendedName>
</protein>
<dbReference type="PROSITE" id="PS50048">
    <property type="entry name" value="ZN2_CY6_FUNGAL_2"/>
    <property type="match status" value="1"/>
</dbReference>
<evidence type="ECO:0000259" key="3">
    <source>
        <dbReference type="PROSITE" id="PS50048"/>
    </source>
</evidence>
<keyword evidence="1" id="KW-0539">Nucleus</keyword>
<dbReference type="PROSITE" id="PS00463">
    <property type="entry name" value="ZN2_CY6_FUNGAL_1"/>
    <property type="match status" value="1"/>
</dbReference>
<dbReference type="GO" id="GO:0000981">
    <property type="term" value="F:DNA-binding transcription factor activity, RNA polymerase II-specific"/>
    <property type="evidence" value="ECO:0007669"/>
    <property type="project" value="InterPro"/>
</dbReference>
<dbReference type="SUPFAM" id="SSF57701">
    <property type="entry name" value="Zn2/Cys6 DNA-binding domain"/>
    <property type="match status" value="1"/>
</dbReference>
<comment type="caution">
    <text evidence="4">The sequence shown here is derived from an EMBL/GenBank/DDBJ whole genome shotgun (WGS) entry which is preliminary data.</text>
</comment>
<dbReference type="Pfam" id="PF00172">
    <property type="entry name" value="Zn_clus"/>
    <property type="match status" value="1"/>
</dbReference>
<evidence type="ECO:0000256" key="1">
    <source>
        <dbReference type="ARBA" id="ARBA00023242"/>
    </source>
</evidence>
<feature type="domain" description="Zn(2)-C6 fungal-type" evidence="3">
    <location>
        <begin position="43"/>
        <end position="75"/>
    </location>
</feature>
<feature type="region of interest" description="Disordered" evidence="2">
    <location>
        <begin position="189"/>
        <end position="224"/>
    </location>
</feature>
<dbReference type="InterPro" id="IPR036864">
    <property type="entry name" value="Zn2-C6_fun-type_DNA-bd_sf"/>
</dbReference>
<sequence>MPESPGQRVIRPSYHPPLLGPRERRSTAGLREARLHSPWKRSACDRCRSLKLKCERDHGKATRPCIRCARADATCFTSSAKAPTRSAQVRANAELDTPVCANTDITEMRHDGESRNPIPATEVKPNGASDQKSEFVMRWPFTYHDEHATPDIDFDVDMPSRTDGSGQASYFAPIDSHRSPFHFDHVSSATPASGPANSTLHREPVFGADSGTFRSIGGSGRVPA</sequence>
<proteinExistence type="predicted"/>
<accession>A0A439DJJ0</accession>
<evidence type="ECO:0000313" key="5">
    <source>
        <dbReference type="Proteomes" id="UP000286045"/>
    </source>
</evidence>
<dbReference type="EMBL" id="RYZI01000007">
    <property type="protein sequence ID" value="RWA14541.1"/>
    <property type="molecule type" value="Genomic_DNA"/>
</dbReference>
<name>A0A439DJJ0_9PEZI</name>
<dbReference type="GO" id="GO:0008270">
    <property type="term" value="F:zinc ion binding"/>
    <property type="evidence" value="ECO:0007669"/>
    <property type="project" value="InterPro"/>
</dbReference>
<evidence type="ECO:0000256" key="2">
    <source>
        <dbReference type="SAM" id="MobiDB-lite"/>
    </source>
</evidence>
<evidence type="ECO:0000313" key="4">
    <source>
        <dbReference type="EMBL" id="RWA14541.1"/>
    </source>
</evidence>
<organism evidence="4 5">
    <name type="scientific">Xylaria grammica</name>
    <dbReference type="NCBI Taxonomy" id="363999"/>
    <lineage>
        <taxon>Eukaryota</taxon>
        <taxon>Fungi</taxon>
        <taxon>Dikarya</taxon>
        <taxon>Ascomycota</taxon>
        <taxon>Pezizomycotina</taxon>
        <taxon>Sordariomycetes</taxon>
        <taxon>Xylariomycetidae</taxon>
        <taxon>Xylariales</taxon>
        <taxon>Xylariaceae</taxon>
        <taxon>Xylaria</taxon>
    </lineage>
</organism>
<dbReference type="Proteomes" id="UP000286045">
    <property type="component" value="Unassembled WGS sequence"/>
</dbReference>
<feature type="compositionally biased region" description="Basic and acidic residues" evidence="2">
    <location>
        <begin position="21"/>
        <end position="35"/>
    </location>
</feature>
<gene>
    <name evidence="4" type="ORF">EKO27_g587</name>
</gene>
<dbReference type="InterPro" id="IPR001138">
    <property type="entry name" value="Zn2Cys6_DnaBD"/>
</dbReference>
<feature type="region of interest" description="Disordered" evidence="2">
    <location>
        <begin position="109"/>
        <end position="131"/>
    </location>
</feature>
<reference evidence="4 5" key="1">
    <citation type="submission" date="2018-12" db="EMBL/GenBank/DDBJ databases">
        <title>Draft genome sequence of Xylaria grammica IHI A82.</title>
        <authorList>
            <person name="Buettner E."/>
            <person name="Kellner H."/>
        </authorList>
    </citation>
    <scope>NUCLEOTIDE SEQUENCE [LARGE SCALE GENOMIC DNA]</scope>
    <source>
        <strain evidence="4 5">IHI A82</strain>
    </source>
</reference>
<dbReference type="CDD" id="cd00067">
    <property type="entry name" value="GAL4"/>
    <property type="match status" value="1"/>
</dbReference>
<dbReference type="AlphaFoldDB" id="A0A439DJJ0"/>
<dbReference type="Gene3D" id="4.10.240.10">
    <property type="entry name" value="Zn(2)-C6 fungal-type DNA-binding domain"/>
    <property type="match status" value="1"/>
</dbReference>